<dbReference type="EMBL" id="JBFXLS010000072">
    <property type="protein sequence ID" value="KAL2820190.1"/>
    <property type="molecule type" value="Genomic_DNA"/>
</dbReference>
<dbReference type="Proteomes" id="UP001610335">
    <property type="component" value="Unassembled WGS sequence"/>
</dbReference>
<reference evidence="5 6" key="1">
    <citation type="submission" date="2024-07" db="EMBL/GenBank/DDBJ databases">
        <title>Section-level genome sequencing and comparative genomics of Aspergillus sections Usti and Cavernicolus.</title>
        <authorList>
            <consortium name="Lawrence Berkeley National Laboratory"/>
            <person name="Nybo J.L."/>
            <person name="Vesth T.C."/>
            <person name="Theobald S."/>
            <person name="Frisvad J.C."/>
            <person name="Larsen T.O."/>
            <person name="Kjaerboelling I."/>
            <person name="Rothschild-Mancinelli K."/>
            <person name="Lyhne E.K."/>
            <person name="Kogle M.E."/>
            <person name="Barry K."/>
            <person name="Clum A."/>
            <person name="Na H."/>
            <person name="Ledsgaard L."/>
            <person name="Lin J."/>
            <person name="Lipzen A."/>
            <person name="Kuo A."/>
            <person name="Riley R."/>
            <person name="Mondo S."/>
            <person name="LaButti K."/>
            <person name="Haridas S."/>
            <person name="Pangalinan J."/>
            <person name="Salamov A.A."/>
            <person name="Simmons B.A."/>
            <person name="Magnuson J.K."/>
            <person name="Chen J."/>
            <person name="Drula E."/>
            <person name="Henrissat B."/>
            <person name="Wiebenga A."/>
            <person name="Lubbers R.J."/>
            <person name="Gomes A.C."/>
            <person name="Makela M.R."/>
            <person name="Stajich J."/>
            <person name="Grigoriev I.V."/>
            <person name="Mortensen U.H."/>
            <person name="De vries R.P."/>
            <person name="Baker S.E."/>
            <person name="Andersen M.R."/>
        </authorList>
    </citation>
    <scope>NUCLEOTIDE SEQUENCE [LARGE SCALE GENOMIC DNA]</scope>
    <source>
        <strain evidence="5 6">CBS 600.67</strain>
    </source>
</reference>
<protein>
    <submittedName>
        <fullName evidence="5">Amidohydrolase 2</fullName>
    </submittedName>
</protein>
<evidence type="ECO:0000256" key="2">
    <source>
        <dbReference type="ARBA" id="ARBA00023239"/>
    </source>
</evidence>
<keyword evidence="1 3" id="KW-0210">Decarboxylase</keyword>
<dbReference type="SUPFAM" id="SSF51556">
    <property type="entry name" value="Metallo-dependent hydrolases"/>
    <property type="match status" value="1"/>
</dbReference>
<dbReference type="InterPro" id="IPR032465">
    <property type="entry name" value="ACMSD"/>
</dbReference>
<dbReference type="Gene3D" id="3.20.20.140">
    <property type="entry name" value="Metal-dependent hydrolases"/>
    <property type="match status" value="1"/>
</dbReference>
<dbReference type="PANTHER" id="PTHR21240:SF28">
    <property type="entry name" value="ISO-OROTATE DECARBOXYLASE (EUROFUNG)"/>
    <property type="match status" value="1"/>
</dbReference>
<comment type="similarity">
    <text evidence="3">Belongs to the metallo-dependent hydrolases superfamily.</text>
</comment>
<gene>
    <name evidence="5" type="ORF">BDW59DRAFT_118663</name>
</gene>
<dbReference type="InterPro" id="IPR006680">
    <property type="entry name" value="Amidohydro-rel"/>
</dbReference>
<evidence type="ECO:0000256" key="1">
    <source>
        <dbReference type="ARBA" id="ARBA00022793"/>
    </source>
</evidence>
<name>A0ABR4HXG8_9EURO</name>
<evidence type="ECO:0000313" key="5">
    <source>
        <dbReference type="EMBL" id="KAL2820190.1"/>
    </source>
</evidence>
<evidence type="ECO:0000256" key="3">
    <source>
        <dbReference type="RuleBase" id="RU366045"/>
    </source>
</evidence>
<proteinExistence type="inferred from homology"/>
<keyword evidence="2 3" id="KW-0456">Lyase</keyword>
<evidence type="ECO:0000313" key="6">
    <source>
        <dbReference type="Proteomes" id="UP001610335"/>
    </source>
</evidence>
<evidence type="ECO:0000259" key="4">
    <source>
        <dbReference type="Pfam" id="PF04909"/>
    </source>
</evidence>
<accession>A0ABR4HXG8</accession>
<organism evidence="5 6">
    <name type="scientific">Aspergillus cavernicola</name>
    <dbReference type="NCBI Taxonomy" id="176166"/>
    <lineage>
        <taxon>Eukaryota</taxon>
        <taxon>Fungi</taxon>
        <taxon>Dikarya</taxon>
        <taxon>Ascomycota</taxon>
        <taxon>Pezizomycotina</taxon>
        <taxon>Eurotiomycetes</taxon>
        <taxon>Eurotiomycetidae</taxon>
        <taxon>Eurotiales</taxon>
        <taxon>Aspergillaceae</taxon>
        <taxon>Aspergillus</taxon>
        <taxon>Aspergillus subgen. Nidulantes</taxon>
    </lineage>
</organism>
<dbReference type="Pfam" id="PF04909">
    <property type="entry name" value="Amidohydro_2"/>
    <property type="match status" value="1"/>
</dbReference>
<feature type="domain" description="Amidohydrolase-related" evidence="4">
    <location>
        <begin position="13"/>
        <end position="325"/>
    </location>
</feature>
<sequence length="345" mass="37583">MSSTLSLPDNFTIDVHTHPIPEFYKDALIQSGASVTGDQLIVDGFATPPWTLQTYMENRDRCGFDFSLMSITALGVSFLKDIPAAAKLARRLNDQMASWVNLHPTRLGALGVLPIPDVASSLEEIKEYCLDDLEFEGIGLYTNYNGIYLGDTSFDPIMAELNDRKASVHVHPCQPFPEPNMVGMAAPALEYPFDTTRAIANLLLQGTQTKFPNIKFVFSHGGGAIPYLAGRIAGITCLPSQGGFNPNESFQKMQDHHFDLAASTTSPQLAAIMGFVGSKSLMIGSDFPYVPENGVALSMEQFSSSSYLSAEQTRDVRHRNTLSVFPRIASKLAGSTSAMISRAEK</sequence>
<comment type="caution">
    <text evidence="5">The sequence shown here is derived from an EMBL/GenBank/DDBJ whole genome shotgun (WGS) entry which is preliminary data.</text>
</comment>
<keyword evidence="6" id="KW-1185">Reference proteome</keyword>
<dbReference type="InterPro" id="IPR032466">
    <property type="entry name" value="Metal_Hydrolase"/>
</dbReference>
<dbReference type="PANTHER" id="PTHR21240">
    <property type="entry name" value="2-AMINO-3-CARBOXYLMUCONATE-6-SEMIALDEHYDE DECARBOXYLASE"/>
    <property type="match status" value="1"/>
</dbReference>